<dbReference type="OrthoDB" id="10250730at2759"/>
<dbReference type="Proteomes" id="UP000053841">
    <property type="component" value="Unassembled WGS sequence"/>
</dbReference>
<dbReference type="GO" id="GO:0016787">
    <property type="term" value="F:hydrolase activity"/>
    <property type="evidence" value="ECO:0007669"/>
    <property type="project" value="UniProtKB-KW"/>
</dbReference>
<dbReference type="InterPro" id="IPR036866">
    <property type="entry name" value="RibonucZ/Hydroxyglut_hydro"/>
</dbReference>
<dbReference type="EMBL" id="KI964799">
    <property type="protein sequence ID" value="EUC28615.1"/>
    <property type="molecule type" value="Genomic_DNA"/>
</dbReference>
<protein>
    <recommendedName>
        <fullName evidence="5">Metallo-beta-lactamase domain-containing protein</fullName>
    </recommendedName>
</protein>
<dbReference type="HOGENOM" id="CLU_030571_1_0_1"/>
<accession>W6XTD6</accession>
<keyword evidence="3" id="KW-0378">Hydrolase</keyword>
<keyword evidence="4" id="KW-0862">Zinc</keyword>
<dbReference type="Pfam" id="PF00753">
    <property type="entry name" value="Lactamase_B"/>
    <property type="match status" value="1"/>
</dbReference>
<evidence type="ECO:0000256" key="3">
    <source>
        <dbReference type="ARBA" id="ARBA00022801"/>
    </source>
</evidence>
<feature type="domain" description="Metallo-beta-lactamase" evidence="5">
    <location>
        <begin position="46"/>
        <end position="263"/>
    </location>
</feature>
<evidence type="ECO:0000256" key="2">
    <source>
        <dbReference type="ARBA" id="ARBA00022723"/>
    </source>
</evidence>
<reference evidence="6 7" key="1">
    <citation type="journal article" date="2013" name="PLoS Genet.">
        <title>Comparative genome structure, secondary metabolite, and effector coding capacity across Cochliobolus pathogens.</title>
        <authorList>
            <person name="Condon B.J."/>
            <person name="Leng Y."/>
            <person name="Wu D."/>
            <person name="Bushley K.E."/>
            <person name="Ohm R.A."/>
            <person name="Otillar R."/>
            <person name="Martin J."/>
            <person name="Schackwitz W."/>
            <person name="Grimwood J."/>
            <person name="MohdZainudin N."/>
            <person name="Xue C."/>
            <person name="Wang R."/>
            <person name="Manning V.A."/>
            <person name="Dhillon B."/>
            <person name="Tu Z.J."/>
            <person name="Steffenson B.J."/>
            <person name="Salamov A."/>
            <person name="Sun H."/>
            <person name="Lowry S."/>
            <person name="LaButti K."/>
            <person name="Han J."/>
            <person name="Copeland A."/>
            <person name="Lindquist E."/>
            <person name="Barry K."/>
            <person name="Schmutz J."/>
            <person name="Baker S.E."/>
            <person name="Ciuffetti L.M."/>
            <person name="Grigoriev I.V."/>
            <person name="Zhong S."/>
            <person name="Turgeon B.G."/>
        </authorList>
    </citation>
    <scope>NUCLEOTIDE SEQUENCE [LARGE SCALE GENOMIC DNA]</scope>
    <source>
        <strain evidence="6 7">26-R-13</strain>
    </source>
</reference>
<dbReference type="eggNOG" id="ENOG502S1A6">
    <property type="taxonomic scope" value="Eukaryota"/>
</dbReference>
<dbReference type="AlphaFoldDB" id="W6XTD6"/>
<keyword evidence="7" id="KW-1185">Reference proteome</keyword>
<comment type="similarity">
    <text evidence="1">Belongs to the metallo-beta-lactamase superfamily.</text>
</comment>
<dbReference type="KEGG" id="bze:COCCADRAFT_108667"/>
<dbReference type="PANTHER" id="PTHR42978">
    <property type="entry name" value="QUORUM-QUENCHING LACTONASE YTNP-RELATED-RELATED"/>
    <property type="match status" value="1"/>
</dbReference>
<dbReference type="SUPFAM" id="SSF56281">
    <property type="entry name" value="Metallo-hydrolase/oxidoreductase"/>
    <property type="match status" value="1"/>
</dbReference>
<gene>
    <name evidence="6" type="ORF">COCCADRAFT_108667</name>
</gene>
<keyword evidence="2" id="KW-0479">Metal-binding</keyword>
<organism evidence="6 7">
    <name type="scientific">Cochliobolus carbonum (strain 26-R-13)</name>
    <name type="common">Maize leaf spot fungus</name>
    <name type="synonym">Bipolaris zeicola</name>
    <dbReference type="NCBI Taxonomy" id="930089"/>
    <lineage>
        <taxon>Eukaryota</taxon>
        <taxon>Fungi</taxon>
        <taxon>Dikarya</taxon>
        <taxon>Ascomycota</taxon>
        <taxon>Pezizomycotina</taxon>
        <taxon>Dothideomycetes</taxon>
        <taxon>Pleosporomycetidae</taxon>
        <taxon>Pleosporales</taxon>
        <taxon>Pleosporineae</taxon>
        <taxon>Pleosporaceae</taxon>
        <taxon>Bipolaris</taxon>
    </lineage>
</organism>
<dbReference type="GeneID" id="19143769"/>
<dbReference type="SMART" id="SM00849">
    <property type="entry name" value="Lactamase_B"/>
    <property type="match status" value="1"/>
</dbReference>
<dbReference type="Gene3D" id="3.60.15.10">
    <property type="entry name" value="Ribonuclease Z/Hydroxyacylglutathione hydrolase-like"/>
    <property type="match status" value="1"/>
</dbReference>
<dbReference type="CDD" id="cd07730">
    <property type="entry name" value="metallo-hydrolase-like_MBL-fold"/>
    <property type="match status" value="1"/>
</dbReference>
<name>W6XTD6_COCC2</name>
<sequence>MDYPITIPDSNSTVRVRAIDTTTTMVCDASAFVRPVIKGHERLNFKTMCFLIENESKSRRILFDCGGRKDFWNASPHTRNMIGTYVPSLRVEKGVDEILNEVGFDLKSLDAIVWSHWHWDHIGDASKFPPLTDIVVGLGFKGNFLPGYPDNPNAFMLSSDTSGHFIDEITFKDDLCIGKFRAHDYFGDGSFYILDVPGHTIGHVCGLARTTPNTFVFMGGDCCHFVGAFRPSSAVPLPDIIPQAQLDSTLPAPCPCSFFTACHPSTTRNEQGTVEDDDARRSPFYKVTRSETSAYTDTQQSQESIDHLRAFDANPDILICLAHDNTLFDIFPLLTTSPEKDVNDWKIQGYKERTRWAFLNELPRDGKPGRPPLVSGQWKNGKVISLGDDSYFHEVV</sequence>
<evidence type="ECO:0000259" key="5">
    <source>
        <dbReference type="SMART" id="SM00849"/>
    </source>
</evidence>
<evidence type="ECO:0000256" key="1">
    <source>
        <dbReference type="ARBA" id="ARBA00007749"/>
    </source>
</evidence>
<dbReference type="InterPro" id="IPR001279">
    <property type="entry name" value="Metallo-B-lactamas"/>
</dbReference>
<evidence type="ECO:0000313" key="7">
    <source>
        <dbReference type="Proteomes" id="UP000053841"/>
    </source>
</evidence>
<evidence type="ECO:0000313" key="6">
    <source>
        <dbReference type="EMBL" id="EUC28615.1"/>
    </source>
</evidence>
<dbReference type="PANTHER" id="PTHR42978:SF5">
    <property type="entry name" value="METALLO-BETA-LACTAMASE DOMAIN-CONTAINING PROTEIN"/>
    <property type="match status" value="1"/>
</dbReference>
<dbReference type="InterPro" id="IPR051013">
    <property type="entry name" value="MBL_superfamily_lactonases"/>
</dbReference>
<evidence type="ECO:0000256" key="4">
    <source>
        <dbReference type="ARBA" id="ARBA00022833"/>
    </source>
</evidence>
<dbReference type="RefSeq" id="XP_007717071.1">
    <property type="nucleotide sequence ID" value="XM_007718881.1"/>
</dbReference>
<proteinExistence type="inferred from homology"/>
<dbReference type="GO" id="GO:0046872">
    <property type="term" value="F:metal ion binding"/>
    <property type="evidence" value="ECO:0007669"/>
    <property type="project" value="UniProtKB-KW"/>
</dbReference>